<dbReference type="Pfam" id="PF09684">
    <property type="entry name" value="Tail_P2_I"/>
    <property type="match status" value="1"/>
</dbReference>
<name>A0AAE6NW69_PARPN</name>
<organism evidence="2 3">
    <name type="scientific">Paracoccus pantotrophus</name>
    <name type="common">Thiosphaera pantotropha</name>
    <dbReference type="NCBI Taxonomy" id="82367"/>
    <lineage>
        <taxon>Bacteria</taxon>
        <taxon>Pseudomonadati</taxon>
        <taxon>Pseudomonadota</taxon>
        <taxon>Alphaproteobacteria</taxon>
        <taxon>Rhodobacterales</taxon>
        <taxon>Paracoccaceae</taxon>
        <taxon>Paracoccus</taxon>
    </lineage>
</organism>
<evidence type="ECO:0000313" key="2">
    <source>
        <dbReference type="EMBL" id="QFG36302.1"/>
    </source>
</evidence>
<dbReference type="Proteomes" id="UP000326453">
    <property type="component" value="Plasmid pPAN2"/>
</dbReference>
<geneLocation type="plasmid" evidence="3">
    <name>ppan2</name>
</geneLocation>
<sequence length="1115" mass="116871">MAAAEALGAGDPGAGTGRIGPPATGGRAMSYPYDRDHLNRTRDLLYALIPEYYKRRDRAAALAEPPEPAELLAMVEALAAPLAALRQSVEELHADLFIESAGEEMLPVLAASIGLDLVFRDPDANRRNLGAAMGWRRRKGTPAMLEEMARVLCDRQVALREGWKAVMLTQDLNLLRRERVMADLRPASVADRASGPLAGLMRLFDPRPIGPDSGHVHPRHLVHWAFPTQLHPLRRAACHELPAGAGDRRFAFDPDNAWRPLRVRASGFDDRPGTDRVPDGLFAEEPGAWFGREGRFAVRLTGVPAAAVRPGAPVPRNARRDPADNILGRSPAVLGLIDADTRRYSGPVEIALVSAPLAGNLPDLALAELRGQITVGPAGQAGTAAGAGDVPDSHAMLLRLRPEAPAASRMIGATVIEVAGSAPSAGRAAAVAELALAGYRRGALYLRIPEQRISGERLYWIGADGALHDPLPLAAGALPGRALASAPVGPAWPEAEGTAERAPFAPALAAPAAAPAVLHGGTVLRANGLLPATPATRCALVFALSFFAGQRRFAPMLRLDWTGPDPRSASWSAVGADGVPLAAAALPARFGELGGILAAGPSDLALSLRFESSLNGAIMTPAEIAFTAYDGSAVLIHLPELIASDTAETAPDGSAFWPRGPLLARHSVAVQAGADGSTWLAGTTTPMRRSLGDAAPLPGPVAIRRREAGWRRLCPWQSESGPDVLEPTRPGRLDIDPRFGLFAMNADDGIVPHPPAAGIAAPDPVTVDLQEGATMPMGALPLDHRRWLGLRPAPTRLVSASGHLGSGAAPDLLGLPLHRTVAAALAAAGAGQPEEIIEIVDSGFYPAEALAWPAGPARLELRAAPFERPVIQVASSVPGAASYDSLALGGIALTRTGAGGMTLELPPAQQVFLGFLGVLRADLTLRLRLFEAAGVERATIRRCILGPLLVDEPGEIDIADSIVAAAEDIQPALTAPLARLASERTTLLGRVEVGQAQLSDTIAAGLLLAHERFRGCLRYSLVGPGSQTPRRHRVLETDPVTGQPIRPPFASRERRDPAFLRLDAQGDGRVLAGASDGGEIGAFNAARLGELYAGLERRLAEHTPAGLGTGIVARA</sequence>
<evidence type="ECO:0000256" key="1">
    <source>
        <dbReference type="SAM" id="MobiDB-lite"/>
    </source>
</evidence>
<reference evidence="2 3" key="1">
    <citation type="submission" date="2019-01" db="EMBL/GenBank/DDBJ databases">
        <title>Complete Genome Sequence and Annotation of the Paracoccus pantotrophus type strain DSM 2944.</title>
        <authorList>
            <person name="Bockwoldt J.A."/>
            <person name="Zimmermann M."/>
            <person name="Tiso T."/>
            <person name="Blank L.M."/>
        </authorList>
    </citation>
    <scope>NUCLEOTIDE SEQUENCE [LARGE SCALE GENOMIC DNA]</scope>
    <source>
        <strain evidence="2 3">DSM 2944</strain>
        <plasmid evidence="3">ppan2</plasmid>
    </source>
</reference>
<evidence type="ECO:0000313" key="3">
    <source>
        <dbReference type="Proteomes" id="UP000326453"/>
    </source>
</evidence>
<dbReference type="KEGG" id="ppan:ESD82_08785"/>
<dbReference type="InterPro" id="IPR006521">
    <property type="entry name" value="Tail_protein_I"/>
</dbReference>
<protein>
    <recommendedName>
        <fullName evidence="4">Tail protein P2 I</fullName>
    </recommendedName>
</protein>
<proteinExistence type="predicted"/>
<feature type="region of interest" description="Disordered" evidence="1">
    <location>
        <begin position="1"/>
        <end position="26"/>
    </location>
</feature>
<dbReference type="AlphaFoldDB" id="A0AAE6NW69"/>
<gene>
    <name evidence="2" type="ORF">ESD82_08785</name>
</gene>
<accession>A0AAE6NW69</accession>
<keyword evidence="2" id="KW-0614">Plasmid</keyword>
<evidence type="ECO:0008006" key="4">
    <source>
        <dbReference type="Google" id="ProtNLM"/>
    </source>
</evidence>
<dbReference type="EMBL" id="CP044425">
    <property type="protein sequence ID" value="QFG36302.1"/>
    <property type="molecule type" value="Genomic_DNA"/>
</dbReference>